<evidence type="ECO:0000313" key="1">
    <source>
        <dbReference type="EMBL" id="ARJ05523.1"/>
    </source>
</evidence>
<sequence>MRDVERLRPDVLEFLWDVDPIGMKDKRALVRGEYDRYVDRVVSDLVNRGPFEAAQRLSARWDEEMMVTIDPDRLIPGLSAIDVQNAP</sequence>
<dbReference type="EMBL" id="CP020715">
    <property type="protein sequence ID" value="ARJ05523.1"/>
    <property type="molecule type" value="Genomic_DNA"/>
</dbReference>
<dbReference type="KEGG" id="cphy:B5808_10015"/>
<dbReference type="STRING" id="1619308.B5808_10015"/>
<reference evidence="1 2" key="1">
    <citation type="submission" date="2017-04" db="EMBL/GenBank/DDBJ databases">
        <authorList>
            <person name="Afonso C.L."/>
            <person name="Miller P.J."/>
            <person name="Scott M.A."/>
            <person name="Spackman E."/>
            <person name="Goraichik I."/>
            <person name="Dimitrov K.M."/>
            <person name="Suarez D.L."/>
            <person name="Swayne D.E."/>
        </authorList>
    </citation>
    <scope>NUCLEOTIDE SEQUENCE [LARGE SCALE GENOMIC DNA]</scope>
    <source>
        <strain evidence="2">XA(T)</strain>
    </source>
</reference>
<evidence type="ECO:0000313" key="2">
    <source>
        <dbReference type="Proteomes" id="UP000192775"/>
    </source>
</evidence>
<dbReference type="RefSeq" id="WP_085019661.1">
    <property type="nucleotide sequence ID" value="NZ_BMHD01000001.1"/>
</dbReference>
<accession>A0A1X9LK15</accession>
<dbReference type="Proteomes" id="UP000192775">
    <property type="component" value="Chromosome"/>
</dbReference>
<keyword evidence="2" id="KW-1185">Reference proteome</keyword>
<proteinExistence type="predicted"/>
<name>A0A1X9LK15_9MICO</name>
<organism evidence="1 2">
    <name type="scientific">Cnuibacter physcomitrellae</name>
    <dbReference type="NCBI Taxonomy" id="1619308"/>
    <lineage>
        <taxon>Bacteria</taxon>
        <taxon>Bacillati</taxon>
        <taxon>Actinomycetota</taxon>
        <taxon>Actinomycetes</taxon>
        <taxon>Micrococcales</taxon>
        <taxon>Microbacteriaceae</taxon>
        <taxon>Cnuibacter</taxon>
    </lineage>
</organism>
<gene>
    <name evidence="1" type="ORF">B5808_10015</name>
</gene>
<dbReference type="AlphaFoldDB" id="A0A1X9LK15"/>
<protein>
    <submittedName>
        <fullName evidence="1">Uncharacterized protein</fullName>
    </submittedName>
</protein>